<dbReference type="EMBL" id="BAABFR010000077">
    <property type="protein sequence ID" value="GAA4400154.1"/>
    <property type="molecule type" value="Genomic_DNA"/>
</dbReference>
<gene>
    <name evidence="13" type="ORF">GCM10023147_38470</name>
</gene>
<feature type="domain" description="Amidohydrolase-related" evidence="12">
    <location>
        <begin position="447"/>
        <end position="820"/>
    </location>
</feature>
<evidence type="ECO:0000256" key="4">
    <source>
        <dbReference type="ARBA" id="ARBA00010368"/>
    </source>
</evidence>
<evidence type="ECO:0000256" key="10">
    <source>
        <dbReference type="ARBA" id="ARBA00022801"/>
    </source>
</evidence>
<evidence type="ECO:0000256" key="6">
    <source>
        <dbReference type="ARBA" id="ARBA00012863"/>
    </source>
</evidence>
<evidence type="ECO:0000256" key="1">
    <source>
        <dbReference type="ARBA" id="ARBA00001947"/>
    </source>
</evidence>
<dbReference type="InterPro" id="IPR018197">
    <property type="entry name" value="Glycerate_kinase_RE-like"/>
</dbReference>
<organism evidence="13 14">
    <name type="scientific">Tsukamurella soli</name>
    <dbReference type="NCBI Taxonomy" id="644556"/>
    <lineage>
        <taxon>Bacteria</taxon>
        <taxon>Bacillati</taxon>
        <taxon>Actinomycetota</taxon>
        <taxon>Actinomycetes</taxon>
        <taxon>Mycobacteriales</taxon>
        <taxon>Tsukamurellaceae</taxon>
        <taxon>Tsukamurella</taxon>
    </lineage>
</organism>
<dbReference type="EC" id="3.5.2.5" evidence="6"/>
<dbReference type="Pfam" id="PF01979">
    <property type="entry name" value="Amidohydro_1"/>
    <property type="match status" value="1"/>
</dbReference>
<evidence type="ECO:0000256" key="9">
    <source>
        <dbReference type="ARBA" id="ARBA00022777"/>
    </source>
</evidence>
<proteinExistence type="inferred from homology"/>
<dbReference type="Gene3D" id="3.90.1510.10">
    <property type="entry name" value="Glycerate kinase, domain 2"/>
    <property type="match status" value="1"/>
</dbReference>
<dbReference type="PANTHER" id="PTHR43668">
    <property type="entry name" value="ALLANTOINASE"/>
    <property type="match status" value="1"/>
</dbReference>
<dbReference type="Proteomes" id="UP001500635">
    <property type="component" value="Unassembled WGS sequence"/>
</dbReference>
<keyword evidence="11" id="KW-0862">Zinc</keyword>
<dbReference type="InterPro" id="IPR011059">
    <property type="entry name" value="Metal-dep_hydrolase_composite"/>
</dbReference>
<dbReference type="InterPro" id="IPR036129">
    <property type="entry name" value="Glycerate_kinase_sf"/>
</dbReference>
<evidence type="ECO:0000256" key="11">
    <source>
        <dbReference type="ARBA" id="ARBA00022833"/>
    </source>
</evidence>
<comment type="similarity">
    <text evidence="3">Belongs to the glycerate kinase type-1 family.</text>
</comment>
<keyword evidence="10" id="KW-0378">Hydrolase</keyword>
<dbReference type="Gene3D" id="3.40.50.10350">
    <property type="entry name" value="Glycerate kinase, domain 1"/>
    <property type="match status" value="1"/>
</dbReference>
<evidence type="ECO:0000256" key="2">
    <source>
        <dbReference type="ARBA" id="ARBA00004968"/>
    </source>
</evidence>
<accession>A0ABP8K4R9</accession>
<sequence>MTHVLVAPDKFKGSLTAAEVANALASGLTSVDPAARVTTLPVADGGDGTVAAAIAAGWESVTVDTTGPTGAPVTATYAVCGGLAVIEVAAAVGLVHLPGGVSAPLDATTFGAGIMIAHALDRGCTDVTVCLGGSASTDGGAGLLQALGAVIENAAGHAIGTGGGALVDAHRLDLSGVHAGARRARFRLACDVDNPLLGPRGAVAVYARQKGAGTAEHEVLERALVRWAAVVADVTGRDLAAQTPGAGAAGGTAFGLMAVFDAEPRAGIDLVLELLDFDTRLDGVDLVITGEGSLDQQSLSGKAPVGVAAAARRHCIPVLAVAGRNTLDHRELERAGIGAAYALTDIEPDTAVAMADAARLLHDVGRLIATEHLTGGGASPGHSFQPERKAHRMNDRLDLLFRAPRVITAAGEVSRCIGVRGGRIVVIEPFDAVLDAEEVIELAPDEVLIPGLVDTHVHVNEPGRTEWEGFASATRAAAAGGVTTIVDMPLNSIPPTVNVEALAIKRDVAASQVYVDVGFWGGAVPGNIADLRGLHDSGVFGFKCFLLHSGVDEFPPLDPAALELALKEVASFGAMMIVHAEDAHAIDHAASPGGEKYEDFLSSRPRGAENLAIAEVIELARWTGGRVHILHLSSSDALPMIASARADGVRLTAETCPHYLTFTSEEIASGATQFKCCPPIREARNRELLWQGLASGTIDCVVTDHSPCTPELKRFDIGDFGVAWGGIASLEVSLPAVWSEARRRGRSLSDVVRWMAENPAEQVGLNTKGHIALGYAADLVVFAPDAAFVVDVAKLHHKNPVSAYDRRALAGVVRGTWLAGERIDLDAPPRGRLLSRGMA</sequence>
<reference evidence="14" key="1">
    <citation type="journal article" date="2019" name="Int. J. Syst. Evol. Microbiol.">
        <title>The Global Catalogue of Microorganisms (GCM) 10K type strain sequencing project: providing services to taxonomists for standard genome sequencing and annotation.</title>
        <authorList>
            <consortium name="The Broad Institute Genomics Platform"/>
            <consortium name="The Broad Institute Genome Sequencing Center for Infectious Disease"/>
            <person name="Wu L."/>
            <person name="Ma J."/>
        </authorList>
    </citation>
    <scope>NUCLEOTIDE SEQUENCE [LARGE SCALE GENOMIC DNA]</scope>
    <source>
        <strain evidence="14">JCM 17688</strain>
    </source>
</reference>
<dbReference type="SUPFAM" id="SSF110738">
    <property type="entry name" value="Glycerate kinase I"/>
    <property type="match status" value="1"/>
</dbReference>
<dbReference type="InterPro" id="IPR050138">
    <property type="entry name" value="DHOase/Allantoinase_Hydrolase"/>
</dbReference>
<dbReference type="PANTHER" id="PTHR43668:SF2">
    <property type="entry name" value="ALLANTOINASE"/>
    <property type="match status" value="1"/>
</dbReference>
<evidence type="ECO:0000256" key="5">
    <source>
        <dbReference type="ARBA" id="ARBA00011881"/>
    </source>
</evidence>
<evidence type="ECO:0000256" key="7">
    <source>
        <dbReference type="ARBA" id="ARBA00022679"/>
    </source>
</evidence>
<keyword evidence="14" id="KW-1185">Reference proteome</keyword>
<dbReference type="Gene3D" id="3.20.20.140">
    <property type="entry name" value="Metal-dependent hydrolases"/>
    <property type="match status" value="1"/>
</dbReference>
<dbReference type="Pfam" id="PF02595">
    <property type="entry name" value="Gly_kinase"/>
    <property type="match status" value="1"/>
</dbReference>
<evidence type="ECO:0000256" key="3">
    <source>
        <dbReference type="ARBA" id="ARBA00006284"/>
    </source>
</evidence>
<evidence type="ECO:0000313" key="13">
    <source>
        <dbReference type="EMBL" id="GAA4400154.1"/>
    </source>
</evidence>
<dbReference type="InterPro" id="IPR017593">
    <property type="entry name" value="Allantoinase"/>
</dbReference>
<dbReference type="SUPFAM" id="SSF51338">
    <property type="entry name" value="Composite domain of metallo-dependent hydrolases"/>
    <property type="match status" value="1"/>
</dbReference>
<dbReference type="NCBIfam" id="TIGR03178">
    <property type="entry name" value="allantoinase"/>
    <property type="match status" value="1"/>
</dbReference>
<protein>
    <recommendedName>
        <fullName evidence="6">allantoinase</fullName>
        <ecNumber evidence="6">3.5.2.5</ecNumber>
    </recommendedName>
</protein>
<keyword evidence="7" id="KW-0808">Transferase</keyword>
<dbReference type="InterPro" id="IPR018193">
    <property type="entry name" value="Glyc_kinase_flavodox-like_fold"/>
</dbReference>
<comment type="caution">
    <text evidence="13">The sequence shown here is derived from an EMBL/GenBank/DDBJ whole genome shotgun (WGS) entry which is preliminary data.</text>
</comment>
<dbReference type="InterPro" id="IPR004381">
    <property type="entry name" value="Glycerate_kinase"/>
</dbReference>
<evidence type="ECO:0000259" key="12">
    <source>
        <dbReference type="Pfam" id="PF01979"/>
    </source>
</evidence>
<dbReference type="SUPFAM" id="SSF51556">
    <property type="entry name" value="Metallo-dependent hydrolases"/>
    <property type="match status" value="1"/>
</dbReference>
<comment type="similarity">
    <text evidence="4">Belongs to the metallo-dependent hydrolases superfamily. Allantoinase family.</text>
</comment>
<comment type="subunit">
    <text evidence="5">Homotetramer.</text>
</comment>
<dbReference type="InterPro" id="IPR032466">
    <property type="entry name" value="Metal_Hydrolase"/>
</dbReference>
<dbReference type="InterPro" id="IPR006680">
    <property type="entry name" value="Amidohydro-rel"/>
</dbReference>
<name>A0ABP8K4R9_9ACTN</name>
<evidence type="ECO:0000256" key="8">
    <source>
        <dbReference type="ARBA" id="ARBA00022723"/>
    </source>
</evidence>
<evidence type="ECO:0000313" key="14">
    <source>
        <dbReference type="Proteomes" id="UP001500635"/>
    </source>
</evidence>
<dbReference type="NCBIfam" id="TIGR00045">
    <property type="entry name" value="glycerate kinase"/>
    <property type="match status" value="1"/>
</dbReference>
<comment type="cofactor">
    <cofactor evidence="1">
        <name>Zn(2+)</name>
        <dbReference type="ChEBI" id="CHEBI:29105"/>
    </cofactor>
</comment>
<comment type="pathway">
    <text evidence="2">Nitrogen metabolism; (S)-allantoin degradation; allantoate from (S)-allantoin: step 1/1.</text>
</comment>
<keyword evidence="8" id="KW-0479">Metal-binding</keyword>
<keyword evidence="9" id="KW-0418">Kinase</keyword>